<dbReference type="GO" id="GO:0005524">
    <property type="term" value="F:ATP binding"/>
    <property type="evidence" value="ECO:0007669"/>
    <property type="project" value="UniProtKB-KW"/>
</dbReference>
<proteinExistence type="predicted"/>
<evidence type="ECO:0000256" key="1">
    <source>
        <dbReference type="ARBA" id="ARBA00022679"/>
    </source>
</evidence>
<evidence type="ECO:0000259" key="5">
    <source>
        <dbReference type="PROSITE" id="PS50011"/>
    </source>
</evidence>
<dbReference type="PROSITE" id="PS50011">
    <property type="entry name" value="PROTEIN_KINASE_DOM"/>
    <property type="match status" value="1"/>
</dbReference>
<comment type="caution">
    <text evidence="6">The sequence shown here is derived from an EMBL/GenBank/DDBJ whole genome shotgun (WGS) entry which is preliminary data.</text>
</comment>
<dbReference type="GO" id="GO:0005634">
    <property type="term" value="C:nucleus"/>
    <property type="evidence" value="ECO:0007669"/>
    <property type="project" value="TreeGrafter"/>
</dbReference>
<dbReference type="Gene3D" id="1.10.510.10">
    <property type="entry name" value="Transferase(Phosphotransferase) domain 1"/>
    <property type="match status" value="1"/>
</dbReference>
<dbReference type="EMBL" id="JBEDUW010000001">
    <property type="protein sequence ID" value="KAK9948739.1"/>
    <property type="molecule type" value="Genomic_DNA"/>
</dbReference>
<keyword evidence="1" id="KW-0808">Transferase</keyword>
<keyword evidence="7" id="KW-1185">Reference proteome</keyword>
<dbReference type="InterPro" id="IPR000719">
    <property type="entry name" value="Prot_kinase_dom"/>
</dbReference>
<feature type="domain" description="Protein kinase" evidence="5">
    <location>
        <begin position="1"/>
        <end position="160"/>
    </location>
</feature>
<dbReference type="GO" id="GO:0005829">
    <property type="term" value="C:cytosol"/>
    <property type="evidence" value="ECO:0007669"/>
    <property type="project" value="TreeGrafter"/>
</dbReference>
<dbReference type="PANTHER" id="PTHR11042">
    <property type="entry name" value="EUKARYOTIC TRANSLATION INITIATION FACTOR 2-ALPHA KINASE EIF2-ALPHA KINASE -RELATED"/>
    <property type="match status" value="1"/>
</dbReference>
<name>A0AAW1YJC0_RUBAR</name>
<accession>A0AAW1YJC0</accession>
<dbReference type="InterPro" id="IPR011009">
    <property type="entry name" value="Kinase-like_dom_sf"/>
</dbReference>
<dbReference type="InterPro" id="IPR050339">
    <property type="entry name" value="CC_SR_Kinase"/>
</dbReference>
<sequence length="160" mass="18173">MHSFFQAMLLHINGLQIRMHDNFGVEVQLDPSMRIYIEINICGANNSLYFYNPLKTKLQSNPECVNNWITKKECAQTFEDLVLGLQHIHAEEIMHGDIPGANILFRNGVAKITDFGLARTIGAGDDEDELIGFSLYRAPERKHVVAKANHVLEVIYSYLL</sequence>
<keyword evidence="2" id="KW-0547">Nucleotide-binding</keyword>
<keyword evidence="3" id="KW-0418">Kinase</keyword>
<evidence type="ECO:0000256" key="4">
    <source>
        <dbReference type="ARBA" id="ARBA00022840"/>
    </source>
</evidence>
<evidence type="ECO:0000313" key="7">
    <source>
        <dbReference type="Proteomes" id="UP001457282"/>
    </source>
</evidence>
<organism evidence="6 7">
    <name type="scientific">Rubus argutus</name>
    <name type="common">Southern blackberry</name>
    <dbReference type="NCBI Taxonomy" id="59490"/>
    <lineage>
        <taxon>Eukaryota</taxon>
        <taxon>Viridiplantae</taxon>
        <taxon>Streptophyta</taxon>
        <taxon>Embryophyta</taxon>
        <taxon>Tracheophyta</taxon>
        <taxon>Spermatophyta</taxon>
        <taxon>Magnoliopsida</taxon>
        <taxon>eudicotyledons</taxon>
        <taxon>Gunneridae</taxon>
        <taxon>Pentapetalae</taxon>
        <taxon>rosids</taxon>
        <taxon>fabids</taxon>
        <taxon>Rosales</taxon>
        <taxon>Rosaceae</taxon>
        <taxon>Rosoideae</taxon>
        <taxon>Rosoideae incertae sedis</taxon>
        <taxon>Rubus</taxon>
    </lineage>
</organism>
<reference evidence="6 7" key="1">
    <citation type="journal article" date="2023" name="G3 (Bethesda)">
        <title>A chromosome-length genome assembly and annotation of blackberry (Rubus argutus, cv. 'Hillquist').</title>
        <authorList>
            <person name="Bruna T."/>
            <person name="Aryal R."/>
            <person name="Dudchenko O."/>
            <person name="Sargent D.J."/>
            <person name="Mead D."/>
            <person name="Buti M."/>
            <person name="Cavallini A."/>
            <person name="Hytonen T."/>
            <person name="Andres J."/>
            <person name="Pham M."/>
            <person name="Weisz D."/>
            <person name="Mascagni F."/>
            <person name="Usai G."/>
            <person name="Natali L."/>
            <person name="Bassil N."/>
            <person name="Fernandez G.E."/>
            <person name="Lomsadze A."/>
            <person name="Armour M."/>
            <person name="Olukolu B."/>
            <person name="Poorten T."/>
            <person name="Britton C."/>
            <person name="Davik J."/>
            <person name="Ashrafi H."/>
            <person name="Aiden E.L."/>
            <person name="Borodovsky M."/>
            <person name="Worthington M."/>
        </authorList>
    </citation>
    <scope>NUCLEOTIDE SEQUENCE [LARGE SCALE GENOMIC DNA]</scope>
    <source>
        <strain evidence="6">PI 553951</strain>
    </source>
</reference>
<dbReference type="GO" id="GO:0004694">
    <property type="term" value="F:eukaryotic translation initiation factor 2alpha kinase activity"/>
    <property type="evidence" value="ECO:0007669"/>
    <property type="project" value="TreeGrafter"/>
</dbReference>
<dbReference type="Pfam" id="PF00069">
    <property type="entry name" value="Pkinase"/>
    <property type="match status" value="1"/>
</dbReference>
<evidence type="ECO:0000313" key="6">
    <source>
        <dbReference type="EMBL" id="KAK9948739.1"/>
    </source>
</evidence>
<keyword evidence="4" id="KW-0067">ATP-binding</keyword>
<dbReference type="AlphaFoldDB" id="A0AAW1YJC0"/>
<dbReference type="PANTHER" id="PTHR11042:SF136">
    <property type="entry name" value="EIF-2-ALPHA KINASE GCN2"/>
    <property type="match status" value="1"/>
</dbReference>
<dbReference type="Proteomes" id="UP001457282">
    <property type="component" value="Unassembled WGS sequence"/>
</dbReference>
<evidence type="ECO:0000256" key="2">
    <source>
        <dbReference type="ARBA" id="ARBA00022741"/>
    </source>
</evidence>
<protein>
    <recommendedName>
        <fullName evidence="5">Protein kinase domain-containing protein</fullName>
    </recommendedName>
</protein>
<dbReference type="SUPFAM" id="SSF56112">
    <property type="entry name" value="Protein kinase-like (PK-like)"/>
    <property type="match status" value="1"/>
</dbReference>
<gene>
    <name evidence="6" type="ORF">M0R45_004303</name>
</gene>
<evidence type="ECO:0000256" key="3">
    <source>
        <dbReference type="ARBA" id="ARBA00022777"/>
    </source>
</evidence>